<gene>
    <name evidence="2" type="ORF">LTR78_010661</name>
</gene>
<dbReference type="Pfam" id="PF25545">
    <property type="entry name" value="DUF7924"/>
    <property type="match status" value="1"/>
</dbReference>
<feature type="domain" description="DUF7924" evidence="1">
    <location>
        <begin position="11"/>
        <end position="120"/>
    </location>
</feature>
<keyword evidence="3" id="KW-1185">Reference proteome</keyword>
<organism evidence="2 3">
    <name type="scientific">Recurvomyces mirabilis</name>
    <dbReference type="NCBI Taxonomy" id="574656"/>
    <lineage>
        <taxon>Eukaryota</taxon>
        <taxon>Fungi</taxon>
        <taxon>Dikarya</taxon>
        <taxon>Ascomycota</taxon>
        <taxon>Pezizomycotina</taxon>
        <taxon>Dothideomycetes</taxon>
        <taxon>Dothideomycetidae</taxon>
        <taxon>Mycosphaerellales</taxon>
        <taxon>Teratosphaeriaceae</taxon>
        <taxon>Recurvomyces</taxon>
    </lineage>
</organism>
<accession>A0AAE0WHW2</accession>
<dbReference type="Proteomes" id="UP001274830">
    <property type="component" value="Unassembled WGS sequence"/>
</dbReference>
<name>A0AAE0WHW2_9PEZI</name>
<dbReference type="PANTHER" id="PTHR42470:SF2">
    <property type="match status" value="1"/>
</dbReference>
<evidence type="ECO:0000259" key="1">
    <source>
        <dbReference type="Pfam" id="PF25545"/>
    </source>
</evidence>
<dbReference type="AlphaFoldDB" id="A0AAE0WHW2"/>
<evidence type="ECO:0000313" key="2">
    <source>
        <dbReference type="EMBL" id="KAK3669475.1"/>
    </source>
</evidence>
<dbReference type="InterPro" id="IPR057684">
    <property type="entry name" value="DUF7924"/>
</dbReference>
<evidence type="ECO:0000313" key="3">
    <source>
        <dbReference type="Proteomes" id="UP001274830"/>
    </source>
</evidence>
<sequence length="140" mass="16135">MDYLALSSQHQSSIEESELQALHGASVAGNTVIELYQKIAAEKELHQRILAFSVSHNQRIVKIFGHFALIDGRKITFHRHRLFEMELVDDASNQTRPYQIALGIWEHFYPIHLARIRDVLARQRDRAVDSFTAQLGLEED</sequence>
<protein>
    <recommendedName>
        <fullName evidence="1">DUF7924 domain-containing protein</fullName>
    </recommendedName>
</protein>
<reference evidence="2" key="1">
    <citation type="submission" date="2023-07" db="EMBL/GenBank/DDBJ databases">
        <title>Black Yeasts Isolated from many extreme environments.</title>
        <authorList>
            <person name="Coleine C."/>
            <person name="Stajich J.E."/>
            <person name="Selbmann L."/>
        </authorList>
    </citation>
    <scope>NUCLEOTIDE SEQUENCE</scope>
    <source>
        <strain evidence="2">CCFEE 5485</strain>
    </source>
</reference>
<proteinExistence type="predicted"/>
<dbReference type="EMBL" id="JAUTXT010000083">
    <property type="protein sequence ID" value="KAK3669475.1"/>
    <property type="molecule type" value="Genomic_DNA"/>
</dbReference>
<comment type="caution">
    <text evidence="2">The sequence shown here is derived from an EMBL/GenBank/DDBJ whole genome shotgun (WGS) entry which is preliminary data.</text>
</comment>
<dbReference type="PANTHER" id="PTHR42470">
    <property type="entry name" value="VAST DOMAIN-CONTAINING PROTEIN"/>
    <property type="match status" value="1"/>
</dbReference>